<evidence type="ECO:0000256" key="1">
    <source>
        <dbReference type="ARBA" id="ARBA00004651"/>
    </source>
</evidence>
<feature type="transmembrane region" description="Helical" evidence="2">
    <location>
        <begin position="78"/>
        <end position="99"/>
    </location>
</feature>
<dbReference type="InterPro" id="IPR013099">
    <property type="entry name" value="K_chnl_dom"/>
</dbReference>
<dbReference type="Gene3D" id="1.10.287.70">
    <property type="match status" value="1"/>
</dbReference>
<dbReference type="EMBL" id="JBHUOF010000014">
    <property type="protein sequence ID" value="MFD2800265.1"/>
    <property type="molecule type" value="Genomic_DNA"/>
</dbReference>
<protein>
    <submittedName>
        <fullName evidence="4">Ion channel</fullName>
    </submittedName>
</protein>
<dbReference type="Proteomes" id="UP001597478">
    <property type="component" value="Unassembled WGS sequence"/>
</dbReference>
<comment type="subcellular location">
    <subcellularLocation>
        <location evidence="1">Cell membrane</location>
        <topology evidence="1">Multi-pass membrane protein</topology>
    </subcellularLocation>
</comment>
<evidence type="ECO:0000256" key="2">
    <source>
        <dbReference type="SAM" id="Phobius"/>
    </source>
</evidence>
<gene>
    <name evidence="4" type="ORF">ACFS2C_12755</name>
</gene>
<dbReference type="RefSeq" id="WP_377388480.1">
    <property type="nucleotide sequence ID" value="NZ_JBHSAN010000012.1"/>
</dbReference>
<dbReference type="InterPro" id="IPR003148">
    <property type="entry name" value="RCK_N"/>
</dbReference>
<evidence type="ECO:0000313" key="4">
    <source>
        <dbReference type="EMBL" id="MFD2800265.1"/>
    </source>
</evidence>
<accession>A0ABW5W9Q7</accession>
<dbReference type="InterPro" id="IPR006037">
    <property type="entry name" value="RCK_C"/>
</dbReference>
<dbReference type="Pfam" id="PF07885">
    <property type="entry name" value="Ion_trans_2"/>
    <property type="match status" value="1"/>
</dbReference>
<dbReference type="InterPro" id="IPR050721">
    <property type="entry name" value="Trk_Ktr_HKT_K-transport"/>
</dbReference>
<dbReference type="Gene3D" id="3.40.50.720">
    <property type="entry name" value="NAD(P)-binding Rossmann-like Domain"/>
    <property type="match status" value="1"/>
</dbReference>
<keyword evidence="2" id="KW-0812">Transmembrane</keyword>
<proteinExistence type="predicted"/>
<dbReference type="PANTHER" id="PTHR43833">
    <property type="entry name" value="POTASSIUM CHANNEL PROTEIN 2-RELATED-RELATED"/>
    <property type="match status" value="1"/>
</dbReference>
<evidence type="ECO:0000313" key="5">
    <source>
        <dbReference type="Proteomes" id="UP001597478"/>
    </source>
</evidence>
<organism evidence="4 5">
    <name type="scientific">Prauserella oleivorans</name>
    <dbReference type="NCBI Taxonomy" id="1478153"/>
    <lineage>
        <taxon>Bacteria</taxon>
        <taxon>Bacillati</taxon>
        <taxon>Actinomycetota</taxon>
        <taxon>Actinomycetes</taxon>
        <taxon>Pseudonocardiales</taxon>
        <taxon>Pseudonocardiaceae</taxon>
        <taxon>Prauserella</taxon>
    </lineage>
</organism>
<evidence type="ECO:0000259" key="3">
    <source>
        <dbReference type="PROSITE" id="PS51202"/>
    </source>
</evidence>
<dbReference type="PROSITE" id="PS51202">
    <property type="entry name" value="RCK_C"/>
    <property type="match status" value="1"/>
</dbReference>
<dbReference type="InterPro" id="IPR036291">
    <property type="entry name" value="NAD(P)-bd_dom_sf"/>
</dbReference>
<name>A0ABW5W9Q7_9PSEU</name>
<dbReference type="PANTHER" id="PTHR43833:SF9">
    <property type="entry name" value="POTASSIUM CHANNEL PROTEIN YUGO-RELATED"/>
    <property type="match status" value="1"/>
</dbReference>
<keyword evidence="5" id="KW-1185">Reference proteome</keyword>
<reference evidence="5" key="1">
    <citation type="journal article" date="2019" name="Int. J. Syst. Evol. Microbiol.">
        <title>The Global Catalogue of Microorganisms (GCM) 10K type strain sequencing project: providing services to taxonomists for standard genome sequencing and annotation.</title>
        <authorList>
            <consortium name="The Broad Institute Genomics Platform"/>
            <consortium name="The Broad Institute Genome Sequencing Center for Infectious Disease"/>
            <person name="Wu L."/>
            <person name="Ma J."/>
        </authorList>
    </citation>
    <scope>NUCLEOTIDE SEQUENCE [LARGE SCALE GENOMIC DNA]</scope>
    <source>
        <strain evidence="5">IBRC-M 10906</strain>
    </source>
</reference>
<feature type="domain" description="RCK C-terminal" evidence="3">
    <location>
        <begin position="256"/>
        <end position="342"/>
    </location>
</feature>
<comment type="caution">
    <text evidence="4">The sequence shown here is derived from an EMBL/GenBank/DDBJ whole genome shotgun (WGS) entry which is preliminary data.</text>
</comment>
<keyword evidence="2" id="KW-1133">Transmembrane helix</keyword>
<sequence>MPFFLSRLLALLLAGRSWATPLVVIGFVFVTSWPLLALAEPAGSELVRPENYWWYFVVTASTVGYGDFYPETGWGHVVGAYVIVGGIVALTTVFTKLASVIERARGRRMQGAITVDDSDHVVLIGYTPGRTERMFREVVADTDSRVVLCTWEEVPTHPMPEEPVQFVRGNPADAATLRRAGVHRASTVLVDARDDNEALAITVTVRHVNPSAHLVVTLRDLERSSLLRYIDPGISTVQWHSPRMVTEELTSPGIAEVYAELMTSGGANTYSVTLPESAAPVLVDRCRAALGRRHGATLLAARTGDGLLVNPDGATELPAGAMLYYVSDTRLTAEDVADALRAPAG</sequence>
<dbReference type="Pfam" id="PF02254">
    <property type="entry name" value="TrkA_N"/>
    <property type="match status" value="1"/>
</dbReference>
<keyword evidence="2" id="KW-0472">Membrane</keyword>
<dbReference type="SUPFAM" id="SSF51735">
    <property type="entry name" value="NAD(P)-binding Rossmann-fold domains"/>
    <property type="match status" value="1"/>
</dbReference>
<dbReference type="SUPFAM" id="SSF81324">
    <property type="entry name" value="Voltage-gated potassium channels"/>
    <property type="match status" value="1"/>
</dbReference>